<evidence type="ECO:0000256" key="5">
    <source>
        <dbReference type="PIRNR" id="PIRNR005426"/>
    </source>
</evidence>
<dbReference type="STRING" id="1121291.SAMN02745134_03912"/>
<dbReference type="SUPFAM" id="SSF55469">
    <property type="entry name" value="FMN-dependent nitroreductase-like"/>
    <property type="match status" value="1"/>
</dbReference>
<dbReference type="PIRSF" id="PIRSF005426">
    <property type="entry name" value="Frp"/>
    <property type="match status" value="1"/>
</dbReference>
<dbReference type="OrthoDB" id="9775805at2"/>
<sequence>MEENQIINLLKSHRSIRKYKDKEVEDEKVKAIIECAQSASTSNFIQAYTIIRVNDKKKRNKIAHLSGDQPYINECPLFLVFCADLNRNKTACDINNKNFEGSYTETFITAIVDATLAAQNALIAAEALGLGGVYIGGIRNNPREICSLLNIPLNVYPVFGMCIGYPDDNPSKKERLPMEVVFKVEEYNTKDDANRIKGYDDRIKQYYKDRTNGKREDTWTQQISNSFMKPQRPYMKEFLKEQGFDTK</sequence>
<dbReference type="NCBIfam" id="NF008033">
    <property type="entry name" value="PRK10765.1"/>
    <property type="match status" value="1"/>
</dbReference>
<dbReference type="Pfam" id="PF00881">
    <property type="entry name" value="Nitroreductase"/>
    <property type="match status" value="1"/>
</dbReference>
<evidence type="ECO:0000259" key="6">
    <source>
        <dbReference type="Pfam" id="PF00881"/>
    </source>
</evidence>
<feature type="domain" description="Nitroreductase" evidence="6">
    <location>
        <begin position="11"/>
        <end position="165"/>
    </location>
</feature>
<dbReference type="PANTHER" id="PTHR43425:SF2">
    <property type="entry name" value="OXYGEN-INSENSITIVE NADPH NITROREDUCTASE"/>
    <property type="match status" value="1"/>
</dbReference>
<evidence type="ECO:0000313" key="8">
    <source>
        <dbReference type="Proteomes" id="UP000192468"/>
    </source>
</evidence>
<dbReference type="GO" id="GO:0016491">
    <property type="term" value="F:oxidoreductase activity"/>
    <property type="evidence" value="ECO:0007669"/>
    <property type="project" value="UniProtKB-UniRule"/>
</dbReference>
<dbReference type="InterPro" id="IPR029479">
    <property type="entry name" value="Nitroreductase"/>
</dbReference>
<dbReference type="Gene3D" id="3.40.109.10">
    <property type="entry name" value="NADH Oxidase"/>
    <property type="match status" value="1"/>
</dbReference>
<evidence type="ECO:0000256" key="2">
    <source>
        <dbReference type="ARBA" id="ARBA00022630"/>
    </source>
</evidence>
<evidence type="ECO:0000313" key="7">
    <source>
        <dbReference type="EMBL" id="SMC29478.1"/>
    </source>
</evidence>
<protein>
    <submittedName>
        <fullName evidence="7">FMN reductase (NADPH)</fullName>
    </submittedName>
</protein>
<evidence type="ECO:0000256" key="3">
    <source>
        <dbReference type="ARBA" id="ARBA00022643"/>
    </source>
</evidence>
<dbReference type="InterPro" id="IPR000415">
    <property type="entry name" value="Nitroreductase-like"/>
</dbReference>
<reference evidence="7 8" key="1">
    <citation type="submission" date="2017-04" db="EMBL/GenBank/DDBJ databases">
        <authorList>
            <person name="Afonso C.L."/>
            <person name="Miller P.J."/>
            <person name="Scott M.A."/>
            <person name="Spackman E."/>
            <person name="Goraichik I."/>
            <person name="Dimitrov K.M."/>
            <person name="Suarez D.L."/>
            <person name="Swayne D.E."/>
        </authorList>
    </citation>
    <scope>NUCLEOTIDE SEQUENCE [LARGE SCALE GENOMIC DNA]</scope>
    <source>
        <strain evidence="7 8">DSM 12555</strain>
    </source>
</reference>
<keyword evidence="3 5" id="KW-0288">FMN</keyword>
<dbReference type="RefSeq" id="WP_084117866.1">
    <property type="nucleotide sequence ID" value="NZ_FWXH01000047.1"/>
</dbReference>
<dbReference type="AlphaFoldDB" id="A0A1W1Y138"/>
<name>A0A1W1Y138_9CLOT</name>
<evidence type="ECO:0000256" key="4">
    <source>
        <dbReference type="ARBA" id="ARBA00023002"/>
    </source>
</evidence>
<gene>
    <name evidence="7" type="ORF">SAMN02745134_03912</name>
</gene>
<evidence type="ECO:0000256" key="1">
    <source>
        <dbReference type="ARBA" id="ARBA00008366"/>
    </source>
</evidence>
<proteinExistence type="inferred from homology"/>
<keyword evidence="4 5" id="KW-0560">Oxidoreductase</keyword>
<accession>A0A1W1Y138</accession>
<keyword evidence="2 5" id="KW-0285">Flavoprotein</keyword>
<keyword evidence="8" id="KW-1185">Reference proteome</keyword>
<organism evidence="7 8">
    <name type="scientific">Clostridium acidisoli DSM 12555</name>
    <dbReference type="NCBI Taxonomy" id="1121291"/>
    <lineage>
        <taxon>Bacteria</taxon>
        <taxon>Bacillati</taxon>
        <taxon>Bacillota</taxon>
        <taxon>Clostridia</taxon>
        <taxon>Eubacteriales</taxon>
        <taxon>Clostridiaceae</taxon>
        <taxon>Clostridium</taxon>
    </lineage>
</organism>
<keyword evidence="5" id="KW-0521">NADP</keyword>
<dbReference type="InterPro" id="IPR016446">
    <property type="entry name" value="Flavin_OxRdtase_Frp"/>
</dbReference>
<dbReference type="Proteomes" id="UP000192468">
    <property type="component" value="Unassembled WGS sequence"/>
</dbReference>
<dbReference type="PANTHER" id="PTHR43425">
    <property type="entry name" value="OXYGEN-INSENSITIVE NADPH NITROREDUCTASE"/>
    <property type="match status" value="1"/>
</dbReference>
<comment type="similarity">
    <text evidence="1 5">Belongs to the flavin oxidoreductase frp family.</text>
</comment>
<dbReference type="CDD" id="cd02146">
    <property type="entry name" value="NfsA-like"/>
    <property type="match status" value="1"/>
</dbReference>
<dbReference type="EMBL" id="FWXH01000047">
    <property type="protein sequence ID" value="SMC29478.1"/>
    <property type="molecule type" value="Genomic_DNA"/>
</dbReference>